<dbReference type="InterPro" id="IPR029044">
    <property type="entry name" value="Nucleotide-diphossugar_trans"/>
</dbReference>
<dbReference type="Gene3D" id="3.40.50.720">
    <property type="entry name" value="NAD(P)-binding Rossmann-like Domain"/>
    <property type="match status" value="1"/>
</dbReference>
<dbReference type="KEGG" id="acre:ACRYA_0136"/>
<dbReference type="RefSeq" id="WP_105917074.1">
    <property type="nucleotide sequence ID" value="NZ_CP021072.1"/>
</dbReference>
<evidence type="ECO:0000259" key="1">
    <source>
        <dbReference type="Pfam" id="PF00535"/>
    </source>
</evidence>
<accession>A0AAD0X8P5</accession>
<dbReference type="AlphaFoldDB" id="A0AAD0X8P5"/>
<dbReference type="Proteomes" id="UP000273809">
    <property type="component" value="Chromosome"/>
</dbReference>
<evidence type="ECO:0000313" key="3">
    <source>
        <dbReference type="Proteomes" id="UP000273809"/>
    </source>
</evidence>
<dbReference type="Gene3D" id="3.90.550.10">
    <property type="entry name" value="Spore Coat Polysaccharide Biosynthesis Protein SpsA, Chain A"/>
    <property type="match status" value="1"/>
</dbReference>
<reference evidence="2 3" key="1">
    <citation type="submission" date="2018-10" db="EMBL/GenBank/DDBJ databases">
        <title>Complete genome sequences of Arcobacter cryaerophilus strains ATCC 43158 and ATCC 49615.</title>
        <authorList>
            <person name="Miller W.G."/>
            <person name="Yee E."/>
            <person name="Bono J.L."/>
        </authorList>
    </citation>
    <scope>NUCLEOTIDE SEQUENCE [LARGE SCALE GENOMIC DNA]</scope>
    <source>
        <strain evidence="2 3">ATCC 43158</strain>
    </source>
</reference>
<sequence>MYFDWLKRDKEKILNNKKAIPVSVVLVVIKSRLEFVNAFVLPSIEANNPAEIIIIDDEDLSNQEKRNKGARQATQKYLFICDDDVIMPANHLKILYKTLEYNQKYAFAYTDYQAIVMDPETHPIGKNYYHKSKEFSLEELIFKNYIDTCSLVKKEFFPYFDPDIKRFQDWDLWLTIALKGHQGIYVKETGIIKYYLDEGITSKKSSYIISQNIVLKKHNLSNKFYVSAKNKNSIAIQNNLKNKLVFFGVSNLFNNILNEFSRCNVFPNYICDNDINKHGKEVESYIIYNPEILFNKNEEFIVIITSSFIDEIKSQLNKYPNIKAVYSYNEISYKLQTESKFGKIDANI</sequence>
<dbReference type="EMBL" id="CP032823">
    <property type="protein sequence ID" value="AYJ79300.1"/>
    <property type="molecule type" value="Genomic_DNA"/>
</dbReference>
<feature type="domain" description="Glycosyltransferase 2-like" evidence="1">
    <location>
        <begin position="66"/>
        <end position="157"/>
    </location>
</feature>
<dbReference type="InterPro" id="IPR001173">
    <property type="entry name" value="Glyco_trans_2-like"/>
</dbReference>
<dbReference type="CDD" id="cd00761">
    <property type="entry name" value="Glyco_tranf_GTA_type"/>
    <property type="match status" value="1"/>
</dbReference>
<gene>
    <name evidence="2" type="ORF">ACRYA_0136</name>
</gene>
<dbReference type="GeneID" id="56460364"/>
<evidence type="ECO:0000313" key="2">
    <source>
        <dbReference type="EMBL" id="AYJ79300.1"/>
    </source>
</evidence>
<name>A0AAD0X8P5_9BACT</name>
<proteinExistence type="predicted"/>
<dbReference type="SUPFAM" id="SSF53448">
    <property type="entry name" value="Nucleotide-diphospho-sugar transferases"/>
    <property type="match status" value="1"/>
</dbReference>
<organism evidence="2 3">
    <name type="scientific">Aliarcobacter cryaerophilus ATCC 43158</name>
    <dbReference type="NCBI Taxonomy" id="1032070"/>
    <lineage>
        <taxon>Bacteria</taxon>
        <taxon>Pseudomonadati</taxon>
        <taxon>Campylobacterota</taxon>
        <taxon>Epsilonproteobacteria</taxon>
        <taxon>Campylobacterales</taxon>
        <taxon>Arcobacteraceae</taxon>
        <taxon>Aliarcobacter</taxon>
    </lineage>
</organism>
<protein>
    <submittedName>
        <fullName evidence="2">Glycosyltransferase, family 2</fullName>
    </submittedName>
</protein>
<dbReference type="Pfam" id="PF00535">
    <property type="entry name" value="Glycos_transf_2"/>
    <property type="match status" value="1"/>
</dbReference>